<dbReference type="SUPFAM" id="SSF50989">
    <property type="entry name" value="Clathrin heavy-chain terminal domain"/>
    <property type="match status" value="1"/>
</dbReference>
<gene>
    <name evidence="1" type="ORF">PVL29_009150</name>
</gene>
<name>A0AA39DX56_VITRO</name>
<accession>A0AA39DX56</accession>
<sequence>MTSTKDSSRTVEFWVKEDEYERANTPITMKEAPTLPSLGVSHLCMSRWNLPLRRPITADATLMNPNTRILALKAQLSGTTADLKSIKSSSRNFEALQYPRRSSVFIHIRAFRLTSPQCNFTSYGCCWLEERKGI</sequence>
<keyword evidence="2" id="KW-1185">Reference proteome</keyword>
<evidence type="ECO:0000313" key="2">
    <source>
        <dbReference type="Proteomes" id="UP001168098"/>
    </source>
</evidence>
<protein>
    <submittedName>
        <fullName evidence="1">Uncharacterized protein</fullName>
    </submittedName>
</protein>
<dbReference type="Proteomes" id="UP001168098">
    <property type="component" value="Unassembled WGS sequence"/>
</dbReference>
<dbReference type="GO" id="GO:0005198">
    <property type="term" value="F:structural molecule activity"/>
    <property type="evidence" value="ECO:0007669"/>
    <property type="project" value="InterPro"/>
</dbReference>
<dbReference type="InterPro" id="IPR016025">
    <property type="entry name" value="Clathrin_H-chain_N"/>
</dbReference>
<comment type="caution">
    <text evidence="1">The sequence shown here is derived from an EMBL/GenBank/DDBJ whole genome shotgun (WGS) entry which is preliminary data.</text>
</comment>
<dbReference type="GO" id="GO:0030132">
    <property type="term" value="C:clathrin coat of coated pit"/>
    <property type="evidence" value="ECO:0007669"/>
    <property type="project" value="InterPro"/>
</dbReference>
<proteinExistence type="predicted"/>
<reference evidence="1 2" key="1">
    <citation type="journal article" date="2023" name="BMC Biotechnol.">
        <title>Vitis rotundifolia cv Carlos genome sequencing.</title>
        <authorList>
            <person name="Huff M."/>
            <person name="Hulse-Kemp A."/>
            <person name="Scheffler B."/>
            <person name="Youngblood R."/>
            <person name="Simpson S."/>
            <person name="Babiker E."/>
            <person name="Staton M."/>
        </authorList>
    </citation>
    <scope>NUCLEOTIDE SEQUENCE [LARGE SCALE GENOMIC DNA]</scope>
    <source>
        <tissue evidence="1">Leaf</tissue>
    </source>
</reference>
<dbReference type="AlphaFoldDB" id="A0AA39DX56"/>
<evidence type="ECO:0000313" key="1">
    <source>
        <dbReference type="EMBL" id="KAJ9697237.1"/>
    </source>
</evidence>
<dbReference type="GO" id="GO:0030130">
    <property type="term" value="C:clathrin coat of trans-Golgi network vesicle"/>
    <property type="evidence" value="ECO:0007669"/>
    <property type="project" value="InterPro"/>
</dbReference>
<dbReference type="GO" id="GO:0006886">
    <property type="term" value="P:intracellular protein transport"/>
    <property type="evidence" value="ECO:0007669"/>
    <property type="project" value="InterPro"/>
</dbReference>
<dbReference type="GO" id="GO:0016192">
    <property type="term" value="P:vesicle-mediated transport"/>
    <property type="evidence" value="ECO:0007669"/>
    <property type="project" value="InterPro"/>
</dbReference>
<dbReference type="EMBL" id="JARBHA010000007">
    <property type="protein sequence ID" value="KAJ9697237.1"/>
    <property type="molecule type" value="Genomic_DNA"/>
</dbReference>
<dbReference type="Gene3D" id="2.130.10.110">
    <property type="entry name" value="Clathrin heavy-chain terminal domain"/>
    <property type="match status" value="1"/>
</dbReference>
<organism evidence="1 2">
    <name type="scientific">Vitis rotundifolia</name>
    <name type="common">Muscadine grape</name>
    <dbReference type="NCBI Taxonomy" id="103349"/>
    <lineage>
        <taxon>Eukaryota</taxon>
        <taxon>Viridiplantae</taxon>
        <taxon>Streptophyta</taxon>
        <taxon>Embryophyta</taxon>
        <taxon>Tracheophyta</taxon>
        <taxon>Spermatophyta</taxon>
        <taxon>Magnoliopsida</taxon>
        <taxon>eudicotyledons</taxon>
        <taxon>Gunneridae</taxon>
        <taxon>Pentapetalae</taxon>
        <taxon>rosids</taxon>
        <taxon>Vitales</taxon>
        <taxon>Vitaceae</taxon>
        <taxon>Viteae</taxon>
        <taxon>Vitis</taxon>
    </lineage>
</organism>